<evidence type="ECO:0000313" key="2">
    <source>
        <dbReference type="EMBL" id="ESK85987.1"/>
    </source>
</evidence>
<dbReference type="KEGG" id="mrr:Moror_9446"/>
<comment type="caution">
    <text evidence="2">The sequence shown here is derived from an EMBL/GenBank/DDBJ whole genome shotgun (WGS) entry which is preliminary data.</text>
</comment>
<accession>V2WWM8</accession>
<gene>
    <name evidence="2" type="ORF">Moror_9446</name>
</gene>
<organism evidence="2 3">
    <name type="scientific">Moniliophthora roreri (strain MCA 2997)</name>
    <name type="common">Cocoa frosty pod rot fungus</name>
    <name type="synonym">Crinipellis roreri</name>
    <dbReference type="NCBI Taxonomy" id="1381753"/>
    <lineage>
        <taxon>Eukaryota</taxon>
        <taxon>Fungi</taxon>
        <taxon>Dikarya</taxon>
        <taxon>Basidiomycota</taxon>
        <taxon>Agaricomycotina</taxon>
        <taxon>Agaricomycetes</taxon>
        <taxon>Agaricomycetidae</taxon>
        <taxon>Agaricales</taxon>
        <taxon>Marasmiineae</taxon>
        <taxon>Marasmiaceae</taxon>
        <taxon>Moniliophthora</taxon>
    </lineage>
</organism>
<evidence type="ECO:0000313" key="3">
    <source>
        <dbReference type="Proteomes" id="UP000017559"/>
    </source>
</evidence>
<evidence type="ECO:0000256" key="1">
    <source>
        <dbReference type="SAM" id="Coils"/>
    </source>
</evidence>
<protein>
    <submittedName>
        <fullName evidence="2">Uncharacterized protein</fullName>
    </submittedName>
</protein>
<feature type="coiled-coil region" evidence="1">
    <location>
        <begin position="67"/>
        <end position="122"/>
    </location>
</feature>
<dbReference type="EMBL" id="AWSO01000994">
    <property type="protein sequence ID" value="ESK85987.1"/>
    <property type="molecule type" value="Genomic_DNA"/>
</dbReference>
<name>V2WWM8_MONRO</name>
<dbReference type="HOGENOM" id="CLU_1111646_0_0_1"/>
<sequence>MDPVATHVPEIEHELETFLSILAEDATPDAINVRKAYGGEDLNDSPDCSEHGDITSVLSDAAHDLHHEVLLQNVESLKNARSQLEHENCALKDQLCVLQDKVNDLEGTLSRVTWEMNELESNFRTQALEVAESRRDASRLRRAHAIIIANKDNELTAERAELGSANLATKEAEFKIRHLIRLVNEERAKSNGLEVELQQVSAQTDKHVADLGNAGAMVSKLKEEKNSLYRSNVDLSIFTVMALVYWIYFS</sequence>
<keyword evidence="1" id="KW-0175">Coiled coil</keyword>
<keyword evidence="3" id="KW-1185">Reference proteome</keyword>
<dbReference type="Proteomes" id="UP000017559">
    <property type="component" value="Unassembled WGS sequence"/>
</dbReference>
<reference evidence="2 3" key="1">
    <citation type="journal article" date="2014" name="BMC Genomics">
        <title>Genome and secretome analysis of the hemibiotrophic fungal pathogen, Moniliophthora roreri, which causes frosty pod rot disease of cacao: mechanisms of the biotrophic and necrotrophic phases.</title>
        <authorList>
            <person name="Meinhardt L.W."/>
            <person name="Costa G.G.L."/>
            <person name="Thomazella D.P.T."/>
            <person name="Teixeira P.J.P.L."/>
            <person name="Carazzolle M.F."/>
            <person name="Schuster S.C."/>
            <person name="Carlson J.E."/>
            <person name="Guiltinan M.J."/>
            <person name="Mieczkowski P."/>
            <person name="Farmer A."/>
            <person name="Ramaraj T."/>
            <person name="Crozier J."/>
            <person name="Davis R.E."/>
            <person name="Shao J."/>
            <person name="Melnick R.L."/>
            <person name="Pereira G.A.G."/>
            <person name="Bailey B.A."/>
        </authorList>
    </citation>
    <scope>NUCLEOTIDE SEQUENCE [LARGE SCALE GENOMIC DNA]</scope>
    <source>
        <strain evidence="2 3">MCA 2997</strain>
    </source>
</reference>
<proteinExistence type="predicted"/>
<dbReference type="AlphaFoldDB" id="V2WWM8"/>